<evidence type="ECO:0000256" key="12">
    <source>
        <dbReference type="PIRSR" id="PIRSR000114-3"/>
    </source>
</evidence>
<feature type="binding site" evidence="12">
    <location>
        <position position="299"/>
    </location>
    <ligand>
        <name>NAD(+)</name>
        <dbReference type="ChEBI" id="CHEBI:57540"/>
    </ligand>
</feature>
<evidence type="ECO:0000256" key="8">
    <source>
        <dbReference type="ARBA" id="ARBA00023027"/>
    </source>
</evidence>
<feature type="binding site" evidence="12">
    <location>
        <position position="98"/>
    </location>
    <ligand>
        <name>NAD(+)</name>
        <dbReference type="ChEBI" id="CHEBI:57540"/>
    </ligand>
</feature>
<dbReference type="GO" id="GO:0046168">
    <property type="term" value="P:glycerol-3-phosphate catabolic process"/>
    <property type="evidence" value="ECO:0007669"/>
    <property type="project" value="UniProtKB-UniRule"/>
</dbReference>
<dbReference type="GO" id="GO:0005829">
    <property type="term" value="C:cytosol"/>
    <property type="evidence" value="ECO:0007669"/>
    <property type="project" value="TreeGrafter"/>
</dbReference>
<dbReference type="CTD" id="33824"/>
<dbReference type="InterPro" id="IPR036291">
    <property type="entry name" value="NAD(P)-bd_dom_sf"/>
</dbReference>
<comment type="pathway">
    <text evidence="2">Lipid metabolism.</text>
</comment>
<dbReference type="RefSeq" id="XP_011498812.1">
    <property type="nucleotide sequence ID" value="XM_011500510.1"/>
</dbReference>
<dbReference type="GO" id="GO:0042803">
    <property type="term" value="F:protein homodimerization activity"/>
    <property type="evidence" value="ECO:0007669"/>
    <property type="project" value="InterPro"/>
</dbReference>
<sequence>MSEKFRVCIIGSGNWGSAIAKIVGLNAKHNEAFLDHVTMYVYEEIIDGKKLTEIINETHVNVKYLPGHKIPENVIAVADVVEAAKDADILIFVVPHQFIRRICSTLLGKIKSTAVGLSLVKGFDKKEGGGIELISHIISKELHIPVSVLMGANLASEVADEMFCETTIGCKDKSKAPILRDIIQTSYFRVVVVEDADSVECCGALKNIVACGAGFVDGLGLGDNTKAAVIRLGLMEMIKFVDVFFPGGKLSTFFESCGVADLITTCYGGRNRKVSEAFVKTGKTIEELEKQMLNGQKLQGPFTAEEVNYMLKAKSMESRFPLFTSIHRICVGELKPKDLINCIRSHPEHM</sequence>
<dbReference type="EC" id="1.1.1.8" evidence="14"/>
<dbReference type="Proteomes" id="UP000695007">
    <property type="component" value="Unplaced"/>
</dbReference>
<dbReference type="GO" id="GO:0141152">
    <property type="term" value="F:glycerol-3-phosphate dehydrogenase (NAD+) activity"/>
    <property type="evidence" value="ECO:0007669"/>
    <property type="project" value="UniProtKB-UniRule"/>
</dbReference>
<evidence type="ECO:0000256" key="2">
    <source>
        <dbReference type="ARBA" id="ARBA00005189"/>
    </source>
</evidence>
<dbReference type="GO" id="GO:0051287">
    <property type="term" value="F:NAD binding"/>
    <property type="evidence" value="ECO:0007669"/>
    <property type="project" value="UniProtKB-UniRule"/>
</dbReference>
<feature type="binding site" evidence="12">
    <location>
        <position position="297"/>
    </location>
    <ligand>
        <name>NAD(+)</name>
        <dbReference type="ChEBI" id="CHEBI:57540"/>
    </ligand>
</feature>
<evidence type="ECO:0000313" key="18">
    <source>
        <dbReference type="RefSeq" id="XP_011498812.1"/>
    </source>
</evidence>
<dbReference type="InterPro" id="IPR011128">
    <property type="entry name" value="G3P_DH_NAD-dep_N"/>
</dbReference>
<dbReference type="SUPFAM" id="SSF48179">
    <property type="entry name" value="6-phosphogluconate dehydrogenase C-terminal domain-like"/>
    <property type="match status" value="1"/>
</dbReference>
<dbReference type="PROSITE" id="PS00957">
    <property type="entry name" value="NAD_G3PDH"/>
    <property type="match status" value="1"/>
</dbReference>
<dbReference type="GO" id="GO:0005975">
    <property type="term" value="P:carbohydrate metabolic process"/>
    <property type="evidence" value="ECO:0007669"/>
    <property type="project" value="InterPro"/>
</dbReference>
<dbReference type="KEGG" id="csol:105362952"/>
<comment type="subcellular location">
    <subcellularLocation>
        <location evidence="1">Cytoplasm</location>
    </subcellularLocation>
</comment>
<dbReference type="Gene3D" id="3.40.50.720">
    <property type="entry name" value="NAD(P)-binding Rossmann-like Domain"/>
    <property type="match status" value="1"/>
</dbReference>
<dbReference type="GeneID" id="105362952"/>
<evidence type="ECO:0000256" key="7">
    <source>
        <dbReference type="ARBA" id="ARBA00023002"/>
    </source>
</evidence>
<keyword evidence="7 13" id="KW-0560">Oxidoreductase</keyword>
<dbReference type="InterPro" id="IPR008927">
    <property type="entry name" value="6-PGluconate_DH-like_C_sf"/>
</dbReference>
<feature type="domain" description="Glycerol-3-phosphate dehydrogenase NAD-dependent N-terminal" evidence="15">
    <location>
        <begin position="7"/>
        <end position="175"/>
    </location>
</feature>
<comment type="pathway">
    <text evidence="3">Phospholipid metabolism; alpha-glycerophosphate cycle.</text>
</comment>
<dbReference type="SUPFAM" id="SSF51735">
    <property type="entry name" value="NAD(P)-binding Rossmann-fold domains"/>
    <property type="match status" value="1"/>
</dbReference>
<proteinExistence type="inferred from homology"/>
<name>A0AAJ7DWB7_9HYME</name>
<dbReference type="PANTHER" id="PTHR11728:SF8">
    <property type="entry name" value="GLYCEROL-3-PHOSPHATE DEHYDROGENASE [NAD(+)]-RELATED"/>
    <property type="match status" value="1"/>
</dbReference>
<evidence type="ECO:0000256" key="14">
    <source>
        <dbReference type="RuleBase" id="RU361243"/>
    </source>
</evidence>
<dbReference type="FunFam" id="1.10.1040.10:FF:000004">
    <property type="entry name" value="Glycerol-3-phosphate dehydrogenase [NAD(+)]"/>
    <property type="match status" value="1"/>
</dbReference>
<evidence type="ECO:0000256" key="5">
    <source>
        <dbReference type="ARBA" id="ARBA00011738"/>
    </source>
</evidence>
<feature type="binding site" evidence="12">
    <location>
        <position position="155"/>
    </location>
    <ligand>
        <name>NAD(+)</name>
        <dbReference type="ChEBI" id="CHEBI:57540"/>
    </ligand>
</feature>
<evidence type="ECO:0000256" key="3">
    <source>
        <dbReference type="ARBA" id="ARBA00005192"/>
    </source>
</evidence>
<dbReference type="PANTHER" id="PTHR11728">
    <property type="entry name" value="GLYCEROL-3-PHOSPHATE DEHYDROGENASE"/>
    <property type="match status" value="1"/>
</dbReference>
<evidence type="ECO:0000256" key="10">
    <source>
        <dbReference type="PIRSR" id="PIRSR000114-1"/>
    </source>
</evidence>
<protein>
    <recommendedName>
        <fullName evidence="14">Glycerol-3-phosphate dehydrogenase [NAD(+)]</fullName>
        <ecNumber evidence="14">1.1.1.8</ecNumber>
    </recommendedName>
</protein>
<evidence type="ECO:0000259" key="16">
    <source>
        <dbReference type="Pfam" id="PF07479"/>
    </source>
</evidence>
<keyword evidence="6" id="KW-0963">Cytoplasm</keyword>
<dbReference type="FunFam" id="3.40.50.720:FF:000088">
    <property type="entry name" value="Glycerol-3-phosphate dehydrogenase [NAD(+)]"/>
    <property type="match status" value="1"/>
</dbReference>
<dbReference type="Pfam" id="PF07479">
    <property type="entry name" value="NAD_Gly3P_dh_C"/>
    <property type="match status" value="1"/>
</dbReference>
<evidence type="ECO:0000256" key="6">
    <source>
        <dbReference type="ARBA" id="ARBA00022490"/>
    </source>
</evidence>
<feature type="active site" description="Proton acceptor" evidence="10">
    <location>
        <position position="206"/>
    </location>
</feature>
<evidence type="ECO:0000256" key="9">
    <source>
        <dbReference type="ARBA" id="ARBA00048683"/>
    </source>
</evidence>
<dbReference type="InterPro" id="IPR006168">
    <property type="entry name" value="G3P_DH_NAD-dep"/>
</dbReference>
<dbReference type="Pfam" id="PF01210">
    <property type="entry name" value="NAD_Gly3P_dh_N"/>
    <property type="match status" value="1"/>
</dbReference>
<evidence type="ECO:0000256" key="13">
    <source>
        <dbReference type="RuleBase" id="RU000437"/>
    </source>
</evidence>
<reference evidence="18" key="1">
    <citation type="submission" date="2025-08" db="UniProtKB">
        <authorList>
            <consortium name="RefSeq"/>
        </authorList>
    </citation>
    <scope>IDENTIFICATION</scope>
</reference>
<organism evidence="17 18">
    <name type="scientific">Ceratosolen solmsi marchali</name>
    <dbReference type="NCBI Taxonomy" id="326594"/>
    <lineage>
        <taxon>Eukaryota</taxon>
        <taxon>Metazoa</taxon>
        <taxon>Ecdysozoa</taxon>
        <taxon>Arthropoda</taxon>
        <taxon>Hexapoda</taxon>
        <taxon>Insecta</taxon>
        <taxon>Pterygota</taxon>
        <taxon>Neoptera</taxon>
        <taxon>Endopterygota</taxon>
        <taxon>Hymenoptera</taxon>
        <taxon>Apocrita</taxon>
        <taxon>Proctotrupomorpha</taxon>
        <taxon>Chalcidoidea</taxon>
        <taxon>Agaonidae</taxon>
        <taxon>Agaoninae</taxon>
        <taxon>Ceratosolen</taxon>
    </lineage>
</organism>
<dbReference type="PIRSF" id="PIRSF000114">
    <property type="entry name" value="Glycerol-3-P_dh"/>
    <property type="match status" value="1"/>
</dbReference>
<dbReference type="PRINTS" id="PR00077">
    <property type="entry name" value="GPDHDRGNASE"/>
</dbReference>
<evidence type="ECO:0000256" key="4">
    <source>
        <dbReference type="ARBA" id="ARBA00011009"/>
    </source>
</evidence>
<dbReference type="AlphaFoldDB" id="A0AAJ7DWB7"/>
<comment type="catalytic activity">
    <reaction evidence="9 14">
        <text>sn-glycerol 3-phosphate + NAD(+) = dihydroxyacetone phosphate + NADH + H(+)</text>
        <dbReference type="Rhea" id="RHEA:11092"/>
        <dbReference type="ChEBI" id="CHEBI:15378"/>
        <dbReference type="ChEBI" id="CHEBI:57540"/>
        <dbReference type="ChEBI" id="CHEBI:57597"/>
        <dbReference type="ChEBI" id="CHEBI:57642"/>
        <dbReference type="ChEBI" id="CHEBI:57945"/>
        <dbReference type="EC" id="1.1.1.8"/>
    </reaction>
</comment>
<accession>A0AAJ7DWB7</accession>
<dbReference type="InterPro" id="IPR017751">
    <property type="entry name" value="G3P_DH_NAD-dep_euk"/>
</dbReference>
<feature type="domain" description="Glycerol-3-phosphate dehydrogenase NAD-dependent C-terminal" evidence="16">
    <location>
        <begin position="195"/>
        <end position="340"/>
    </location>
</feature>
<dbReference type="NCBIfam" id="TIGR03376">
    <property type="entry name" value="glycerol3P_DH"/>
    <property type="match status" value="1"/>
</dbReference>
<evidence type="ECO:0000256" key="11">
    <source>
        <dbReference type="PIRSR" id="PIRSR000114-2"/>
    </source>
</evidence>
<feature type="binding site" evidence="11">
    <location>
        <begin position="270"/>
        <end position="271"/>
    </location>
    <ligand>
        <name>substrate</name>
    </ligand>
</feature>
<dbReference type="InterPro" id="IPR006109">
    <property type="entry name" value="G3P_DH_NAD-dep_C"/>
</dbReference>
<evidence type="ECO:0000256" key="1">
    <source>
        <dbReference type="ARBA" id="ARBA00004496"/>
    </source>
</evidence>
<evidence type="ECO:0000313" key="17">
    <source>
        <dbReference type="Proteomes" id="UP000695007"/>
    </source>
</evidence>
<dbReference type="InterPro" id="IPR013328">
    <property type="entry name" value="6PGD_dom2"/>
</dbReference>
<comment type="subunit">
    <text evidence="5">Homodimer.</text>
</comment>
<evidence type="ECO:0000259" key="15">
    <source>
        <dbReference type="Pfam" id="PF01210"/>
    </source>
</evidence>
<gene>
    <name evidence="18" type="primary">LOC105362952</name>
</gene>
<feature type="binding site" evidence="12">
    <location>
        <begin position="11"/>
        <end position="16"/>
    </location>
    <ligand>
        <name>NAD(+)</name>
        <dbReference type="ChEBI" id="CHEBI:57540"/>
    </ligand>
</feature>
<comment type="similarity">
    <text evidence="4 13">Belongs to the NAD-dependent glycerol-3-phosphate dehydrogenase family.</text>
</comment>
<feature type="binding site" evidence="11">
    <location>
        <position position="121"/>
    </location>
    <ligand>
        <name>substrate</name>
    </ligand>
</feature>
<feature type="binding site" evidence="12">
    <location>
        <position position="270"/>
    </location>
    <ligand>
        <name>NAD(+)</name>
        <dbReference type="ChEBI" id="CHEBI:57540"/>
    </ligand>
</feature>
<keyword evidence="17" id="KW-1185">Reference proteome</keyword>
<keyword evidence="8 12" id="KW-0520">NAD</keyword>
<dbReference type="Gene3D" id="1.10.1040.10">
    <property type="entry name" value="N-(1-d-carboxylethyl)-l-norvaline Dehydrogenase, domain 2"/>
    <property type="match status" value="1"/>
</dbReference>